<organism evidence="7 8">
    <name type="scientific">Prosthecomicrobium pneumaticum</name>
    <dbReference type="NCBI Taxonomy" id="81895"/>
    <lineage>
        <taxon>Bacteria</taxon>
        <taxon>Pseudomonadati</taxon>
        <taxon>Pseudomonadota</taxon>
        <taxon>Alphaproteobacteria</taxon>
        <taxon>Hyphomicrobiales</taxon>
        <taxon>Kaistiaceae</taxon>
        <taxon>Prosthecomicrobium</taxon>
    </lineage>
</organism>
<keyword evidence="3" id="KW-0274">FAD</keyword>
<dbReference type="SUPFAM" id="SSF55424">
    <property type="entry name" value="FAD/NAD-linked reductases, dimerisation (C-terminal) domain"/>
    <property type="match status" value="1"/>
</dbReference>
<dbReference type="PRINTS" id="PR00368">
    <property type="entry name" value="FADPNR"/>
</dbReference>
<dbReference type="Pfam" id="PF14759">
    <property type="entry name" value="Reductase_C"/>
    <property type="match status" value="1"/>
</dbReference>
<dbReference type="Gene3D" id="3.30.390.30">
    <property type="match status" value="1"/>
</dbReference>
<gene>
    <name evidence="7" type="ORF">GGQ63_002022</name>
</gene>
<keyword evidence="8" id="KW-1185">Reference proteome</keyword>
<dbReference type="InterPro" id="IPR028202">
    <property type="entry name" value="Reductase_C"/>
</dbReference>
<keyword evidence="2" id="KW-0285">Flavoprotein</keyword>
<dbReference type="PRINTS" id="PR00411">
    <property type="entry name" value="PNDRDTASEI"/>
</dbReference>
<evidence type="ECO:0000259" key="6">
    <source>
        <dbReference type="Pfam" id="PF14759"/>
    </source>
</evidence>
<dbReference type="InterPro" id="IPR050446">
    <property type="entry name" value="FAD-oxidoreductase/Apoptosis"/>
</dbReference>
<dbReference type="Proteomes" id="UP000523821">
    <property type="component" value="Unassembled WGS sequence"/>
</dbReference>
<keyword evidence="4 7" id="KW-0560">Oxidoreductase</keyword>
<dbReference type="EC" id="1.18.1.3" evidence="7"/>
<dbReference type="GO" id="GO:0008860">
    <property type="term" value="F:ferredoxin-NAD+ reductase activity"/>
    <property type="evidence" value="ECO:0007669"/>
    <property type="project" value="UniProtKB-EC"/>
</dbReference>
<dbReference type="InterPro" id="IPR023753">
    <property type="entry name" value="FAD/NAD-binding_dom"/>
</dbReference>
<dbReference type="InterPro" id="IPR016156">
    <property type="entry name" value="FAD/NAD-linked_Rdtase_dimer_sf"/>
</dbReference>
<dbReference type="PANTHER" id="PTHR43557:SF2">
    <property type="entry name" value="RIESKE DOMAIN-CONTAINING PROTEIN-RELATED"/>
    <property type="match status" value="1"/>
</dbReference>
<proteinExistence type="predicted"/>
<dbReference type="InterPro" id="IPR036188">
    <property type="entry name" value="FAD/NAD-bd_sf"/>
</dbReference>
<evidence type="ECO:0000259" key="5">
    <source>
        <dbReference type="Pfam" id="PF07992"/>
    </source>
</evidence>
<comment type="cofactor">
    <cofactor evidence="1">
        <name>FAD</name>
        <dbReference type="ChEBI" id="CHEBI:57692"/>
    </cofactor>
</comment>
<evidence type="ECO:0000256" key="3">
    <source>
        <dbReference type="ARBA" id="ARBA00022827"/>
    </source>
</evidence>
<comment type="caution">
    <text evidence="7">The sequence shown here is derived from an EMBL/GenBank/DDBJ whole genome shotgun (WGS) entry which is preliminary data.</text>
</comment>
<feature type="domain" description="FAD/NAD(P)-binding" evidence="5">
    <location>
        <begin position="5"/>
        <end position="301"/>
    </location>
</feature>
<evidence type="ECO:0000313" key="8">
    <source>
        <dbReference type="Proteomes" id="UP000523821"/>
    </source>
</evidence>
<dbReference type="SUPFAM" id="SSF51905">
    <property type="entry name" value="FAD/NAD(P)-binding domain"/>
    <property type="match status" value="2"/>
</dbReference>
<name>A0A7W9FLN7_9HYPH</name>
<dbReference type="Pfam" id="PF07992">
    <property type="entry name" value="Pyr_redox_2"/>
    <property type="match status" value="1"/>
</dbReference>
<dbReference type="PANTHER" id="PTHR43557">
    <property type="entry name" value="APOPTOSIS-INDUCING FACTOR 1"/>
    <property type="match status" value="1"/>
</dbReference>
<evidence type="ECO:0000256" key="2">
    <source>
        <dbReference type="ARBA" id="ARBA00022630"/>
    </source>
</evidence>
<evidence type="ECO:0000313" key="7">
    <source>
        <dbReference type="EMBL" id="MBB5752968.1"/>
    </source>
</evidence>
<evidence type="ECO:0000256" key="4">
    <source>
        <dbReference type="ARBA" id="ARBA00023002"/>
    </source>
</evidence>
<protein>
    <submittedName>
        <fullName evidence="7">3-phenylpropionate/trans-cinnamate dioxygenase ferredoxin reductase subunit</fullName>
        <ecNumber evidence="7">1.18.1.3</ecNumber>
    </submittedName>
</protein>
<keyword evidence="7" id="KW-0223">Dioxygenase</keyword>
<dbReference type="AlphaFoldDB" id="A0A7W9FLN7"/>
<dbReference type="EMBL" id="JACHOO010000003">
    <property type="protein sequence ID" value="MBB5752968.1"/>
    <property type="molecule type" value="Genomic_DNA"/>
</dbReference>
<dbReference type="Gene3D" id="3.50.50.60">
    <property type="entry name" value="FAD/NAD(P)-binding domain"/>
    <property type="match status" value="2"/>
</dbReference>
<feature type="domain" description="Reductase C-terminal" evidence="6">
    <location>
        <begin position="320"/>
        <end position="404"/>
    </location>
</feature>
<sequence length="406" mass="42496">MADGIIIIGGGHAGSQAAASLRQEGYQGPLTLVSSEPDLPYHRPPLSKAYLKNLEEETQVLRPEAFYATNGVRLLLAETVTAIDRAAGRVTLASGGALGFDGLVLAVGARPRVPDVPGIDLDGVFFLRTAADGRALRARLHAAREVVVVGGGFIGLEIAATARALGKAVTILEAAPRLMGRAVAPLVSEHFLALHRGWGSDVRLGTALAAVVGEEARAVAVETAEGRRIPADLVVVGVGVVPNTELAEAAGLEVGNGIAVDPFMATEDPRIVAAGDGVSFLHPMLGRHVRLESVQNAVDQAKTAAATLVGRREAFDAVPWFWSDQADVKLQMVGLAIDATRSVVRGRQESGAFSVFHYRGEVLVAVDSINRAADHMVGRRMIGAGISPAPEVVADEATDLKKLVPR</sequence>
<accession>A0A7W9FLN7</accession>
<evidence type="ECO:0000256" key="1">
    <source>
        <dbReference type="ARBA" id="ARBA00001974"/>
    </source>
</evidence>
<dbReference type="GO" id="GO:0016651">
    <property type="term" value="F:oxidoreductase activity, acting on NAD(P)H"/>
    <property type="evidence" value="ECO:0007669"/>
    <property type="project" value="TreeGrafter"/>
</dbReference>
<dbReference type="RefSeq" id="WP_183855229.1">
    <property type="nucleotide sequence ID" value="NZ_JACHOO010000003.1"/>
</dbReference>
<reference evidence="7 8" key="1">
    <citation type="submission" date="2020-08" db="EMBL/GenBank/DDBJ databases">
        <title>Genomic Encyclopedia of Type Strains, Phase IV (KMG-IV): sequencing the most valuable type-strain genomes for metagenomic binning, comparative biology and taxonomic classification.</title>
        <authorList>
            <person name="Goeker M."/>
        </authorList>
    </citation>
    <scope>NUCLEOTIDE SEQUENCE [LARGE SCALE GENOMIC DNA]</scope>
    <source>
        <strain evidence="7 8">DSM 16268</strain>
    </source>
</reference>
<dbReference type="GO" id="GO:0051213">
    <property type="term" value="F:dioxygenase activity"/>
    <property type="evidence" value="ECO:0007669"/>
    <property type="project" value="UniProtKB-KW"/>
</dbReference>
<dbReference type="GO" id="GO:0005737">
    <property type="term" value="C:cytoplasm"/>
    <property type="evidence" value="ECO:0007669"/>
    <property type="project" value="TreeGrafter"/>
</dbReference>